<protein>
    <recommendedName>
        <fullName evidence="7">Glycosyl hydrolase family 13 catalytic domain-containing protein</fullName>
    </recommendedName>
</protein>
<dbReference type="CDD" id="cd11318">
    <property type="entry name" value="AmyAc_bac_fung_AmyA"/>
    <property type="match status" value="1"/>
</dbReference>
<dbReference type="GO" id="GO:0005975">
    <property type="term" value="P:carbohydrate metabolic process"/>
    <property type="evidence" value="ECO:0007669"/>
    <property type="project" value="InterPro"/>
</dbReference>
<evidence type="ECO:0000256" key="3">
    <source>
        <dbReference type="ARBA" id="ARBA00022723"/>
    </source>
</evidence>
<keyword evidence="5" id="KW-0119">Carbohydrate metabolism</keyword>
<dbReference type="PIRSF" id="PIRSF001021">
    <property type="entry name" value="Alph-amls_thrmst"/>
    <property type="match status" value="1"/>
</dbReference>
<keyword evidence="6" id="KW-0326">Glycosidase</keyword>
<evidence type="ECO:0000256" key="5">
    <source>
        <dbReference type="ARBA" id="ARBA00023277"/>
    </source>
</evidence>
<comment type="caution">
    <text evidence="8">The sequence shown here is derived from an EMBL/GenBank/DDBJ whole genome shotgun (WGS) entry which is preliminary data.</text>
</comment>
<dbReference type="GO" id="GO:0004553">
    <property type="term" value="F:hydrolase activity, hydrolyzing O-glycosyl compounds"/>
    <property type="evidence" value="ECO:0007669"/>
    <property type="project" value="InterPro"/>
</dbReference>
<keyword evidence="9" id="KW-1185">Reference proteome</keyword>
<dbReference type="GO" id="GO:0005509">
    <property type="term" value="F:calcium ion binding"/>
    <property type="evidence" value="ECO:0007669"/>
    <property type="project" value="InterPro"/>
</dbReference>
<dbReference type="Gene3D" id="2.60.40.1180">
    <property type="entry name" value="Golgi alpha-mannosidase II"/>
    <property type="match status" value="1"/>
</dbReference>
<dbReference type="Proteomes" id="UP001307849">
    <property type="component" value="Unassembled WGS sequence"/>
</dbReference>
<dbReference type="InterPro" id="IPR013780">
    <property type="entry name" value="Glyco_hydro_b"/>
</dbReference>
<proteinExistence type="inferred from homology"/>
<comment type="cofactor">
    <cofactor evidence="1">
        <name>Ca(2+)</name>
        <dbReference type="ChEBI" id="CHEBI:29108"/>
    </cofactor>
</comment>
<dbReference type="Pfam" id="PF00128">
    <property type="entry name" value="Alpha-amylase"/>
    <property type="match status" value="1"/>
</dbReference>
<evidence type="ECO:0000256" key="2">
    <source>
        <dbReference type="ARBA" id="ARBA00008061"/>
    </source>
</evidence>
<dbReference type="SUPFAM" id="SSF51011">
    <property type="entry name" value="Glycosyl hydrolase domain"/>
    <property type="match status" value="1"/>
</dbReference>
<evidence type="ECO:0000259" key="7">
    <source>
        <dbReference type="SMART" id="SM00642"/>
    </source>
</evidence>
<keyword evidence="4" id="KW-0378">Hydrolase</keyword>
<dbReference type="SMART" id="SM00642">
    <property type="entry name" value="Aamy"/>
    <property type="match status" value="1"/>
</dbReference>
<evidence type="ECO:0000313" key="9">
    <source>
        <dbReference type="Proteomes" id="UP001307849"/>
    </source>
</evidence>
<dbReference type="Gene3D" id="3.20.20.80">
    <property type="entry name" value="Glycosidases"/>
    <property type="match status" value="1"/>
</dbReference>
<sequence>MATDTKTDDREAGLPPTPLNACMLQAFEWYVPADQKHWKRLAKVVPGLSSIGVSNIWIPPACKAASPQGNGYDIYDIYDLGEFDQKGTTATKWGPKTDLIALRDIANENSVGIYFDVVLNHKAGADHTERCRVIEVDPNDRTRHVSDPYEIDGWFGFEFEGRGGEYSKMKYHWEHFSGTDYNNENGKKAIYAVDGKSWSSAVDTSEKGNFDYLMFADVDFSHPEVQEDVKNWGVWVSKQLNLSGMRFDAARHFSERFLKDFIHHLDENVPQDWFFVGEWWQDSAENMHKYLEMMGRKFSLFDAPLFYNFCEISTNERADLRKMFDGALVQNMPVNAVTVVGNHDTQVGQASFVKMEGWMKALAYAVILLRIDGYPCVFYGDLFGIKNPDNEEGPASDGKIPVMMAARKFYSYGTQDDYWDEPNCVGWVRKGTHDKSYGLAAVLSNAEPGTKRMNVGAEHKGEVWTDVLGWEQSEVVIDDEGWGSFTCPGTSCAIWVNKDAPGRDQLNNFDANIYEE</sequence>
<evidence type="ECO:0000256" key="6">
    <source>
        <dbReference type="ARBA" id="ARBA00023295"/>
    </source>
</evidence>
<dbReference type="InterPro" id="IPR015237">
    <property type="entry name" value="Alpha-amylase_C_pro"/>
</dbReference>
<dbReference type="SUPFAM" id="SSF51445">
    <property type="entry name" value="(Trans)glycosidases"/>
    <property type="match status" value="1"/>
</dbReference>
<dbReference type="InterPro" id="IPR017853">
    <property type="entry name" value="GH"/>
</dbReference>
<dbReference type="AlphaFoldDB" id="A0AAN8RRW6"/>
<reference evidence="8 9" key="1">
    <citation type="submission" date="2019-10" db="EMBL/GenBank/DDBJ databases">
        <authorList>
            <person name="Palmer J.M."/>
        </authorList>
    </citation>
    <scope>NUCLEOTIDE SEQUENCE [LARGE SCALE GENOMIC DNA]</scope>
    <source>
        <strain evidence="8 9">TWF506</strain>
    </source>
</reference>
<evidence type="ECO:0000313" key="8">
    <source>
        <dbReference type="EMBL" id="KAK6506280.1"/>
    </source>
</evidence>
<accession>A0AAN8RRW6</accession>
<name>A0AAN8RRW6_9PEZI</name>
<evidence type="ECO:0000256" key="4">
    <source>
        <dbReference type="ARBA" id="ARBA00022801"/>
    </source>
</evidence>
<keyword evidence="3" id="KW-0479">Metal-binding</keyword>
<organism evidence="8 9">
    <name type="scientific">Arthrobotrys conoides</name>
    <dbReference type="NCBI Taxonomy" id="74498"/>
    <lineage>
        <taxon>Eukaryota</taxon>
        <taxon>Fungi</taxon>
        <taxon>Dikarya</taxon>
        <taxon>Ascomycota</taxon>
        <taxon>Pezizomycotina</taxon>
        <taxon>Orbiliomycetes</taxon>
        <taxon>Orbiliales</taxon>
        <taxon>Orbiliaceae</taxon>
        <taxon>Arthrobotrys</taxon>
    </lineage>
</organism>
<dbReference type="Gene3D" id="2.40.30.140">
    <property type="match status" value="1"/>
</dbReference>
<dbReference type="NCBIfam" id="NF006969">
    <property type="entry name" value="PRK09441.1-2"/>
    <property type="match status" value="1"/>
</dbReference>
<comment type="similarity">
    <text evidence="2">Belongs to the glycosyl hydrolase 13 family.</text>
</comment>
<dbReference type="InterPro" id="IPR006047">
    <property type="entry name" value="GH13_cat_dom"/>
</dbReference>
<feature type="domain" description="Glycosyl hydrolase family 13 catalytic" evidence="7">
    <location>
        <begin position="21"/>
        <end position="407"/>
    </location>
</feature>
<gene>
    <name evidence="8" type="ORF">TWF506_011198</name>
</gene>
<dbReference type="EMBL" id="JAVHJM010000009">
    <property type="protein sequence ID" value="KAK6506280.1"/>
    <property type="molecule type" value="Genomic_DNA"/>
</dbReference>
<dbReference type="Pfam" id="PF09154">
    <property type="entry name" value="Alpha-amy_C_pro"/>
    <property type="match status" value="1"/>
</dbReference>
<dbReference type="PANTHER" id="PTHR43447">
    <property type="entry name" value="ALPHA-AMYLASE"/>
    <property type="match status" value="1"/>
</dbReference>
<dbReference type="NCBIfam" id="NF006968">
    <property type="entry name" value="PRK09441.1-1"/>
    <property type="match status" value="1"/>
</dbReference>
<evidence type="ECO:0000256" key="1">
    <source>
        <dbReference type="ARBA" id="ARBA00001913"/>
    </source>
</evidence>
<dbReference type="InterPro" id="IPR013776">
    <property type="entry name" value="A-amylase_thermo"/>
</dbReference>